<keyword evidence="7 12" id="KW-1133">Transmembrane helix</keyword>
<comment type="subcellular location">
    <subcellularLocation>
        <location evidence="2">Cytoplasmic vesicle</location>
        <location evidence="2">Secretory vesicle</location>
        <location evidence="2">Synaptic vesicle membrane</location>
        <topology evidence="2">Multi-pass membrane protein</topology>
    </subcellularLocation>
    <subcellularLocation>
        <location evidence="1">Early endosome membrane</location>
    </subcellularLocation>
</comment>
<protein>
    <recommendedName>
        <fullName evidence="13">Cation efflux protein transmembrane domain-containing protein</fullName>
    </recommendedName>
</protein>
<organism evidence="14 15">
    <name type="scientific">Clavelina lepadiformis</name>
    <name type="common">Light-bulb sea squirt</name>
    <name type="synonym">Ascidia lepadiformis</name>
    <dbReference type="NCBI Taxonomy" id="159417"/>
    <lineage>
        <taxon>Eukaryota</taxon>
        <taxon>Metazoa</taxon>
        <taxon>Chordata</taxon>
        <taxon>Tunicata</taxon>
        <taxon>Ascidiacea</taxon>
        <taxon>Aplousobranchia</taxon>
        <taxon>Clavelinidae</taxon>
        <taxon>Clavelina</taxon>
    </lineage>
</organism>
<feature type="transmembrane region" description="Helical" evidence="12">
    <location>
        <begin position="100"/>
        <end position="123"/>
    </location>
</feature>
<gene>
    <name evidence="14" type="ORF">CVLEPA_LOCUS2873</name>
</gene>
<evidence type="ECO:0000256" key="10">
    <source>
        <dbReference type="ARBA" id="ARBA00023329"/>
    </source>
</evidence>
<feature type="domain" description="Cation efflux protein transmembrane" evidence="13">
    <location>
        <begin position="76"/>
        <end position="261"/>
    </location>
</feature>
<proteinExistence type="inferred from homology"/>
<feature type="transmembrane region" description="Helical" evidence="12">
    <location>
        <begin position="204"/>
        <end position="225"/>
    </location>
</feature>
<comment type="caution">
    <text evidence="14">The sequence shown here is derived from an EMBL/GenBank/DDBJ whole genome shotgun (WGS) entry which is preliminary data.</text>
</comment>
<dbReference type="InterPro" id="IPR058533">
    <property type="entry name" value="Cation_efflux_TM"/>
</dbReference>
<name>A0ABP0F057_CLALP</name>
<comment type="similarity">
    <text evidence="3">Belongs to the TMEM163 family.</text>
</comment>
<dbReference type="InterPro" id="IPR027469">
    <property type="entry name" value="Cation_efflux_TMD_sf"/>
</dbReference>
<dbReference type="Proteomes" id="UP001642483">
    <property type="component" value="Unassembled WGS sequence"/>
</dbReference>
<sequence length="276" mass="30566">MDGKTEINETELNNGVHKNNTGNYDNNNDVINERKTEKLKIIDKQYLIQAEEERVPGESEAKNPKLWRTCAVIVSWLSIIATLAIGITEFVVAQAEGSSAAFGLAFSSVLDVLTSTVVLWRYYKAHDTFSKRREHISCVVLGVLFVVSSAGIAGKAIAGLLERETPDMSDHGVSILVTTSILATCVCFILFISKVVIAKQLLSWTILTDALNSLVGAVIALSMVITSEVTKSNRFLWYLDSTVGLVVSLFLLMYGLWLLTKHVPEVRRSRNYHETK</sequence>
<feature type="transmembrane region" description="Helical" evidence="12">
    <location>
        <begin position="66"/>
        <end position="88"/>
    </location>
</feature>
<evidence type="ECO:0000256" key="6">
    <source>
        <dbReference type="ARBA" id="ARBA00022833"/>
    </source>
</evidence>
<dbReference type="PANTHER" id="PTHR31937">
    <property type="entry name" value="TRANSMEMBRANE PROTEIN 163"/>
    <property type="match status" value="1"/>
</dbReference>
<feature type="transmembrane region" description="Helical" evidence="12">
    <location>
        <begin position="237"/>
        <end position="260"/>
    </location>
</feature>
<evidence type="ECO:0000256" key="4">
    <source>
        <dbReference type="ARBA" id="ARBA00022692"/>
    </source>
</evidence>
<keyword evidence="10" id="KW-0968">Cytoplasmic vesicle</keyword>
<evidence type="ECO:0000256" key="7">
    <source>
        <dbReference type="ARBA" id="ARBA00022989"/>
    </source>
</evidence>
<keyword evidence="6" id="KW-0862">Zinc</keyword>
<feature type="region of interest" description="Disordered" evidence="11">
    <location>
        <begin position="1"/>
        <end position="29"/>
    </location>
</feature>
<accession>A0ABP0F057</accession>
<evidence type="ECO:0000313" key="15">
    <source>
        <dbReference type="Proteomes" id="UP001642483"/>
    </source>
</evidence>
<dbReference type="PANTHER" id="PTHR31937:SF2">
    <property type="entry name" value="TRANSMEMBRANE PROTEIN 163"/>
    <property type="match status" value="1"/>
</dbReference>
<dbReference type="Gene3D" id="1.20.1510.10">
    <property type="entry name" value="Cation efflux protein transmembrane domain"/>
    <property type="match status" value="1"/>
</dbReference>
<feature type="transmembrane region" description="Helical" evidence="12">
    <location>
        <begin position="135"/>
        <end position="161"/>
    </location>
</feature>
<feature type="transmembrane region" description="Helical" evidence="12">
    <location>
        <begin position="173"/>
        <end position="192"/>
    </location>
</feature>
<evidence type="ECO:0000256" key="8">
    <source>
        <dbReference type="ARBA" id="ARBA00023018"/>
    </source>
</evidence>
<evidence type="ECO:0000259" key="13">
    <source>
        <dbReference type="Pfam" id="PF01545"/>
    </source>
</evidence>
<evidence type="ECO:0000256" key="3">
    <source>
        <dbReference type="ARBA" id="ARBA00008731"/>
    </source>
</evidence>
<dbReference type="SUPFAM" id="SSF161111">
    <property type="entry name" value="Cation efflux protein transmembrane domain-like"/>
    <property type="match status" value="1"/>
</dbReference>
<evidence type="ECO:0000313" key="14">
    <source>
        <dbReference type="EMBL" id="CAK8673091.1"/>
    </source>
</evidence>
<dbReference type="EMBL" id="CAWYQH010000002">
    <property type="protein sequence ID" value="CAK8673091.1"/>
    <property type="molecule type" value="Genomic_DNA"/>
</dbReference>
<keyword evidence="5" id="KW-0967">Endosome</keyword>
<feature type="compositionally biased region" description="Low complexity" evidence="11">
    <location>
        <begin position="19"/>
        <end position="29"/>
    </location>
</feature>
<evidence type="ECO:0000256" key="9">
    <source>
        <dbReference type="ARBA" id="ARBA00023136"/>
    </source>
</evidence>
<keyword evidence="4 12" id="KW-0812">Transmembrane</keyword>
<evidence type="ECO:0000256" key="5">
    <source>
        <dbReference type="ARBA" id="ARBA00022753"/>
    </source>
</evidence>
<keyword evidence="15" id="KW-1185">Reference proteome</keyword>
<keyword evidence="9 12" id="KW-0472">Membrane</keyword>
<evidence type="ECO:0000256" key="12">
    <source>
        <dbReference type="SAM" id="Phobius"/>
    </source>
</evidence>
<evidence type="ECO:0000256" key="11">
    <source>
        <dbReference type="SAM" id="MobiDB-lite"/>
    </source>
</evidence>
<dbReference type="InterPro" id="IPR026765">
    <property type="entry name" value="Tmem163"/>
</dbReference>
<keyword evidence="8" id="KW-0770">Synapse</keyword>
<evidence type="ECO:0000256" key="1">
    <source>
        <dbReference type="ARBA" id="ARBA00004146"/>
    </source>
</evidence>
<reference evidence="14 15" key="1">
    <citation type="submission" date="2024-02" db="EMBL/GenBank/DDBJ databases">
        <authorList>
            <person name="Daric V."/>
            <person name="Darras S."/>
        </authorList>
    </citation>
    <scope>NUCLEOTIDE SEQUENCE [LARGE SCALE GENOMIC DNA]</scope>
</reference>
<dbReference type="Pfam" id="PF01545">
    <property type="entry name" value="Cation_efflux"/>
    <property type="match status" value="1"/>
</dbReference>
<evidence type="ECO:0000256" key="2">
    <source>
        <dbReference type="ARBA" id="ARBA00004644"/>
    </source>
</evidence>